<proteinExistence type="predicted"/>
<sequence length="128" mass="14480">MAQRYHLVKTNASDGPSTKNRHSSESDGRHREREVVIVRDERRHTARWFWVGVVVIVAALLIIWLAGRNGSITHLSQAVNQNSQQLTQEHAQLSGLQAQMSDVRAQLGQIQDEICTFFAQIMQAVRHG</sequence>
<keyword evidence="2" id="KW-0472">Membrane</keyword>
<dbReference type="RefSeq" id="WP_268045451.1">
    <property type="nucleotide sequence ID" value="NZ_CP104064.1"/>
</dbReference>
<dbReference type="EMBL" id="CP104064">
    <property type="protein sequence ID" value="WAH37919.1"/>
    <property type="molecule type" value="Genomic_DNA"/>
</dbReference>
<feature type="compositionally biased region" description="Basic and acidic residues" evidence="1">
    <location>
        <begin position="22"/>
        <end position="32"/>
    </location>
</feature>
<feature type="transmembrane region" description="Helical" evidence="2">
    <location>
        <begin position="48"/>
        <end position="67"/>
    </location>
</feature>
<accession>A0ABY6Z6N7</accession>
<feature type="region of interest" description="Disordered" evidence="1">
    <location>
        <begin position="1"/>
        <end position="32"/>
    </location>
</feature>
<keyword evidence="2" id="KW-1133">Transmembrane helix</keyword>
<keyword evidence="4" id="KW-1185">Reference proteome</keyword>
<keyword evidence="2" id="KW-0812">Transmembrane</keyword>
<evidence type="ECO:0000313" key="3">
    <source>
        <dbReference type="EMBL" id="WAH37919.1"/>
    </source>
</evidence>
<reference evidence="3" key="1">
    <citation type="submission" date="2022-08" db="EMBL/GenBank/DDBJ databases">
        <title>Alicyclobacillus dauci DSM2870, complete genome.</title>
        <authorList>
            <person name="Wang Q."/>
            <person name="Cai R."/>
            <person name="Wang Z."/>
        </authorList>
    </citation>
    <scope>NUCLEOTIDE SEQUENCE</scope>
    <source>
        <strain evidence="3">DSM 28700</strain>
    </source>
</reference>
<gene>
    <name evidence="3" type="ORF">NZD86_05355</name>
</gene>
<dbReference type="Proteomes" id="UP001164803">
    <property type="component" value="Chromosome"/>
</dbReference>
<name>A0ABY6Z6N7_9BACL</name>
<protein>
    <submittedName>
        <fullName evidence="3">Uncharacterized protein</fullName>
    </submittedName>
</protein>
<evidence type="ECO:0000256" key="1">
    <source>
        <dbReference type="SAM" id="MobiDB-lite"/>
    </source>
</evidence>
<evidence type="ECO:0000313" key="4">
    <source>
        <dbReference type="Proteomes" id="UP001164803"/>
    </source>
</evidence>
<evidence type="ECO:0000256" key="2">
    <source>
        <dbReference type="SAM" id="Phobius"/>
    </source>
</evidence>
<organism evidence="3 4">
    <name type="scientific">Alicyclobacillus dauci</name>
    <dbReference type="NCBI Taxonomy" id="1475485"/>
    <lineage>
        <taxon>Bacteria</taxon>
        <taxon>Bacillati</taxon>
        <taxon>Bacillota</taxon>
        <taxon>Bacilli</taxon>
        <taxon>Bacillales</taxon>
        <taxon>Alicyclobacillaceae</taxon>
        <taxon>Alicyclobacillus</taxon>
    </lineage>
</organism>